<name>A0A6B0XZG2_9RHOB</name>
<gene>
    <name evidence="2" type="ORF">F4Y60_05800</name>
</gene>
<organism evidence="2">
    <name type="scientific">Boseongicola sp. SB0664_bin_43</name>
    <dbReference type="NCBI Taxonomy" id="2604844"/>
    <lineage>
        <taxon>Bacteria</taxon>
        <taxon>Pseudomonadati</taxon>
        <taxon>Pseudomonadota</taxon>
        <taxon>Alphaproteobacteria</taxon>
        <taxon>Rhodobacterales</taxon>
        <taxon>Paracoccaceae</taxon>
        <taxon>Boseongicola</taxon>
    </lineage>
</organism>
<evidence type="ECO:0000313" key="2">
    <source>
        <dbReference type="EMBL" id="MXY33595.1"/>
    </source>
</evidence>
<feature type="compositionally biased region" description="Basic residues" evidence="1">
    <location>
        <begin position="101"/>
        <end position="110"/>
    </location>
</feature>
<reference evidence="2" key="1">
    <citation type="submission" date="2019-09" db="EMBL/GenBank/DDBJ databases">
        <title>Characterisation of the sponge microbiome using genome-centric metagenomics.</title>
        <authorList>
            <person name="Engelberts J.P."/>
            <person name="Robbins S.J."/>
            <person name="De Goeij J.M."/>
            <person name="Aranda M."/>
            <person name="Bell S.C."/>
            <person name="Webster N.S."/>
        </authorList>
    </citation>
    <scope>NUCLEOTIDE SEQUENCE</scope>
    <source>
        <strain evidence="2">SB0664_bin_43</strain>
    </source>
</reference>
<feature type="region of interest" description="Disordered" evidence="1">
    <location>
        <begin position="88"/>
        <end position="110"/>
    </location>
</feature>
<accession>A0A6B0XZG2</accession>
<evidence type="ECO:0000256" key="1">
    <source>
        <dbReference type="SAM" id="MobiDB-lite"/>
    </source>
</evidence>
<dbReference type="EMBL" id="VXRY01000235">
    <property type="protein sequence ID" value="MXY33595.1"/>
    <property type="molecule type" value="Genomic_DNA"/>
</dbReference>
<proteinExistence type="predicted"/>
<protein>
    <submittedName>
        <fullName evidence="2">Uncharacterized protein</fullName>
    </submittedName>
</protein>
<dbReference type="AlphaFoldDB" id="A0A6B0XZG2"/>
<comment type="caution">
    <text evidence="2">The sequence shown here is derived from an EMBL/GenBank/DDBJ whole genome shotgun (WGS) entry which is preliminary data.</text>
</comment>
<sequence>MARFDALIEARDRAREEFQTIGDMRPGSLQKRGAGVEMEPVVAFKLQRHVILECLSGGTSQDHVLDSGQWVPHAALCGAGQATWLNQAGQAAERNSDRSPSPRRRPVSSV</sequence>